<evidence type="ECO:0000313" key="2">
    <source>
        <dbReference type="EMBL" id="MBP2435494.1"/>
    </source>
</evidence>
<gene>
    <name evidence="2" type="ORF">JOF34_000080</name>
</gene>
<dbReference type="InterPro" id="IPR002121">
    <property type="entry name" value="HRDC_dom"/>
</dbReference>
<dbReference type="Pfam" id="PF00570">
    <property type="entry name" value="HRDC"/>
    <property type="match status" value="1"/>
</dbReference>
<dbReference type="SUPFAM" id="SSF47819">
    <property type="entry name" value="HRDC-like"/>
    <property type="match status" value="1"/>
</dbReference>
<keyword evidence="2" id="KW-0378">Hydrolase</keyword>
<dbReference type="Pfam" id="PF01612">
    <property type="entry name" value="DNA_pol_A_exo1"/>
    <property type="match status" value="1"/>
</dbReference>
<dbReference type="SUPFAM" id="SSF53098">
    <property type="entry name" value="Ribonuclease H-like"/>
    <property type="match status" value="1"/>
</dbReference>
<name>A0ABS4ZDY7_9MICO</name>
<dbReference type="GO" id="GO:0033890">
    <property type="term" value="F:ribonuclease D activity"/>
    <property type="evidence" value="ECO:0007669"/>
    <property type="project" value="UniProtKB-EC"/>
</dbReference>
<sequence>MFHAANQDLPSLAEIGLVPPRIFDTELSARLLGWPKVGLGAVVERTLGIVLRKEHSAADWSTRPLPQDWIEYAALDVEHLLDVRDIIADELAETGKSEWATEEFEEVRTRLPKPQPAEPWRKLNGVSKLRGRSALAVARQFWLVRDELARSTDTAPGRLVPDRSVVAAVAANPRTKNQLAGLREFQGRASRTEIDRWWQAFVDGRETTDLPAERIPSDALPPVKAWAAKRPDADARLKAAKPAIEAHAEFLSIPTENLLTPEHLRRVSWNPPADITESSVAAALRDQGARAWQATQTAPLIVRAFVQATQSVPESPDLAS</sequence>
<dbReference type="InterPro" id="IPR002562">
    <property type="entry name" value="3'-5'_exonuclease_dom"/>
</dbReference>
<reference evidence="2 3" key="1">
    <citation type="submission" date="2021-03" db="EMBL/GenBank/DDBJ databases">
        <title>Sequencing the genomes of 1000 actinobacteria strains.</title>
        <authorList>
            <person name="Klenk H.-P."/>
        </authorList>
    </citation>
    <scope>NUCLEOTIDE SEQUENCE [LARGE SCALE GENOMIC DNA]</scope>
    <source>
        <strain evidence="2 3">DSM 24221</strain>
    </source>
</reference>
<dbReference type="CDD" id="cd06142">
    <property type="entry name" value="RNaseD_exo"/>
    <property type="match status" value="1"/>
</dbReference>
<dbReference type="PROSITE" id="PS50967">
    <property type="entry name" value="HRDC"/>
    <property type="match status" value="1"/>
</dbReference>
<protein>
    <submittedName>
        <fullName evidence="2">Ribonuclease D</fullName>
        <ecNumber evidence="2">3.1.13.5</ecNumber>
    </submittedName>
</protein>
<accession>A0ABS4ZDY7</accession>
<organism evidence="2 3">
    <name type="scientific">Microbacterium amylolyticum</name>
    <dbReference type="NCBI Taxonomy" id="936337"/>
    <lineage>
        <taxon>Bacteria</taxon>
        <taxon>Bacillati</taxon>
        <taxon>Actinomycetota</taxon>
        <taxon>Actinomycetes</taxon>
        <taxon>Micrococcales</taxon>
        <taxon>Microbacteriaceae</taxon>
        <taxon>Microbacterium</taxon>
    </lineage>
</organism>
<dbReference type="InterPro" id="IPR051086">
    <property type="entry name" value="RNase_D-like"/>
</dbReference>
<dbReference type="EC" id="3.1.13.5" evidence="2"/>
<dbReference type="PANTHER" id="PTHR47649">
    <property type="entry name" value="RIBONUCLEASE D"/>
    <property type="match status" value="1"/>
</dbReference>
<dbReference type="EMBL" id="JAGIOL010000001">
    <property type="protein sequence ID" value="MBP2435494.1"/>
    <property type="molecule type" value="Genomic_DNA"/>
</dbReference>
<dbReference type="InterPro" id="IPR041605">
    <property type="entry name" value="Exo_C"/>
</dbReference>
<dbReference type="Proteomes" id="UP001519362">
    <property type="component" value="Unassembled WGS sequence"/>
</dbReference>
<feature type="domain" description="HRDC" evidence="1">
    <location>
        <begin position="131"/>
        <end position="211"/>
    </location>
</feature>
<dbReference type="Gene3D" id="3.30.420.10">
    <property type="entry name" value="Ribonuclease H-like superfamily/Ribonuclease H"/>
    <property type="match status" value="1"/>
</dbReference>
<keyword evidence="3" id="KW-1185">Reference proteome</keyword>
<dbReference type="Pfam" id="PF18305">
    <property type="entry name" value="DNA_pol_A_exoN"/>
    <property type="match status" value="1"/>
</dbReference>
<dbReference type="InterPro" id="IPR036397">
    <property type="entry name" value="RNaseH_sf"/>
</dbReference>
<evidence type="ECO:0000259" key="1">
    <source>
        <dbReference type="PROSITE" id="PS50967"/>
    </source>
</evidence>
<dbReference type="Gene3D" id="1.10.150.80">
    <property type="entry name" value="HRDC domain"/>
    <property type="match status" value="2"/>
</dbReference>
<dbReference type="InterPro" id="IPR044876">
    <property type="entry name" value="HRDC_dom_sf"/>
</dbReference>
<dbReference type="PANTHER" id="PTHR47649:SF1">
    <property type="entry name" value="RIBONUCLEASE D"/>
    <property type="match status" value="1"/>
</dbReference>
<dbReference type="InterPro" id="IPR010997">
    <property type="entry name" value="HRDC-like_sf"/>
</dbReference>
<evidence type="ECO:0000313" key="3">
    <source>
        <dbReference type="Proteomes" id="UP001519362"/>
    </source>
</evidence>
<proteinExistence type="predicted"/>
<comment type="caution">
    <text evidence="2">The sequence shown here is derived from an EMBL/GenBank/DDBJ whole genome shotgun (WGS) entry which is preliminary data.</text>
</comment>
<dbReference type="InterPro" id="IPR012337">
    <property type="entry name" value="RNaseH-like_sf"/>
</dbReference>